<feature type="transmembrane region" description="Helical" evidence="6">
    <location>
        <begin position="254"/>
        <end position="281"/>
    </location>
</feature>
<evidence type="ECO:0000256" key="1">
    <source>
        <dbReference type="ARBA" id="ARBA00004141"/>
    </source>
</evidence>
<dbReference type="PANTHER" id="PTHR21716">
    <property type="entry name" value="TRANSMEMBRANE PROTEIN"/>
    <property type="match status" value="1"/>
</dbReference>
<dbReference type="InterPro" id="IPR014227">
    <property type="entry name" value="YtvI-like"/>
</dbReference>
<reference evidence="7" key="2">
    <citation type="submission" date="2020-09" db="EMBL/GenBank/DDBJ databases">
        <authorList>
            <person name="Sun Q."/>
            <person name="Zhou Y."/>
        </authorList>
    </citation>
    <scope>NUCLEOTIDE SEQUENCE</scope>
    <source>
        <strain evidence="7">CGMCC 1.12754</strain>
    </source>
</reference>
<dbReference type="EMBL" id="BMFR01000001">
    <property type="protein sequence ID" value="GGG61826.1"/>
    <property type="molecule type" value="Genomic_DNA"/>
</dbReference>
<name>A0A917LXC7_9BACI</name>
<feature type="transmembrane region" description="Helical" evidence="6">
    <location>
        <begin position="62"/>
        <end position="84"/>
    </location>
</feature>
<dbReference type="RefSeq" id="WP_188453430.1">
    <property type="nucleotide sequence ID" value="NZ_BMFR01000001.1"/>
</dbReference>
<keyword evidence="8" id="KW-1185">Reference proteome</keyword>
<evidence type="ECO:0000256" key="6">
    <source>
        <dbReference type="SAM" id="Phobius"/>
    </source>
</evidence>
<dbReference type="InterPro" id="IPR002549">
    <property type="entry name" value="AI-2E-like"/>
</dbReference>
<feature type="transmembrane region" description="Helical" evidence="6">
    <location>
        <begin position="323"/>
        <end position="354"/>
    </location>
</feature>
<feature type="transmembrane region" description="Helical" evidence="6">
    <location>
        <begin position="9"/>
        <end position="26"/>
    </location>
</feature>
<dbReference type="Proteomes" id="UP000622860">
    <property type="component" value="Unassembled WGS sequence"/>
</dbReference>
<dbReference type="AlphaFoldDB" id="A0A917LXC7"/>
<keyword evidence="5 6" id="KW-0472">Membrane</keyword>
<dbReference type="GO" id="GO:0016020">
    <property type="term" value="C:membrane"/>
    <property type="evidence" value="ECO:0007669"/>
    <property type="project" value="UniProtKB-SubCell"/>
</dbReference>
<keyword evidence="3 6" id="KW-0812">Transmembrane</keyword>
<keyword evidence="4 6" id="KW-1133">Transmembrane helix</keyword>
<reference evidence="7" key="1">
    <citation type="journal article" date="2014" name="Int. J. Syst. Evol. Microbiol.">
        <title>Complete genome sequence of Corynebacterium casei LMG S-19264T (=DSM 44701T), isolated from a smear-ripened cheese.</title>
        <authorList>
            <consortium name="US DOE Joint Genome Institute (JGI-PGF)"/>
            <person name="Walter F."/>
            <person name="Albersmeier A."/>
            <person name="Kalinowski J."/>
            <person name="Ruckert C."/>
        </authorList>
    </citation>
    <scope>NUCLEOTIDE SEQUENCE</scope>
    <source>
        <strain evidence="7">CGMCC 1.12754</strain>
    </source>
</reference>
<feature type="transmembrane region" description="Helical" evidence="6">
    <location>
        <begin position="223"/>
        <end position="248"/>
    </location>
</feature>
<evidence type="ECO:0000256" key="5">
    <source>
        <dbReference type="ARBA" id="ARBA00023136"/>
    </source>
</evidence>
<proteinExistence type="inferred from homology"/>
<dbReference type="PANTHER" id="PTHR21716:SF68">
    <property type="entry name" value="TRANSPORT PROTEIN YTVI-RELATED"/>
    <property type="match status" value="1"/>
</dbReference>
<feature type="transmembrane region" description="Helical" evidence="6">
    <location>
        <begin position="32"/>
        <end position="50"/>
    </location>
</feature>
<feature type="transmembrane region" description="Helical" evidence="6">
    <location>
        <begin position="288"/>
        <end position="308"/>
    </location>
</feature>
<protein>
    <submittedName>
        <fullName evidence="7">Permease</fullName>
    </submittedName>
</protein>
<dbReference type="Pfam" id="PF01594">
    <property type="entry name" value="AI-2E_transport"/>
    <property type="match status" value="1"/>
</dbReference>
<evidence type="ECO:0000256" key="4">
    <source>
        <dbReference type="ARBA" id="ARBA00022989"/>
    </source>
</evidence>
<feature type="transmembrane region" description="Helical" evidence="6">
    <location>
        <begin position="167"/>
        <end position="189"/>
    </location>
</feature>
<comment type="caution">
    <text evidence="7">The sequence shown here is derived from an EMBL/GenBank/DDBJ whole genome shotgun (WGS) entry which is preliminary data.</text>
</comment>
<accession>A0A917LXC7</accession>
<dbReference type="GO" id="GO:0055085">
    <property type="term" value="P:transmembrane transport"/>
    <property type="evidence" value="ECO:0007669"/>
    <property type="project" value="TreeGrafter"/>
</dbReference>
<gene>
    <name evidence="7" type="ORF">GCM10011398_01410</name>
</gene>
<dbReference type="NCBIfam" id="TIGR02872">
    <property type="entry name" value="spore_ytvI"/>
    <property type="match status" value="1"/>
</dbReference>
<sequence>MHKQSLQQIVRLFIVLLAIIAIILFLKLSIVYLYPFLFAILLSLLLNPFVSFLEEKVKLPRALAAIIMLFSLFIIIVGGIILIISELVQGTTYLANKIPAFFNTLVSYVENFINSSIMPFYQKLLSLFHTLNPDRQQTVKENIEQIINQLGTAGTDLLQNLLFNVPAALGLLPSSITILTLIALATFFITKDWYRLQHSIKKIIPPIANDSGRNVWNHLKKALFGFLKAQLILILVTAIIIFIGLRILQIDHALTISFFAAIVDLFPYIGTGIIFVPWIIYLFISGNYALTIGISILYMIIIIGRQILEPKILSSTIGINPLLALIVLFLGLQLWGVIGIIAAPIIVVVLSALYQSGLFKQLFLYIKG</sequence>
<comment type="subcellular location">
    <subcellularLocation>
        <location evidence="1">Membrane</location>
        <topology evidence="1">Multi-pass membrane protein</topology>
    </subcellularLocation>
</comment>
<evidence type="ECO:0000256" key="2">
    <source>
        <dbReference type="ARBA" id="ARBA00009773"/>
    </source>
</evidence>
<evidence type="ECO:0000313" key="7">
    <source>
        <dbReference type="EMBL" id="GGG61826.1"/>
    </source>
</evidence>
<comment type="similarity">
    <text evidence="2">Belongs to the autoinducer-2 exporter (AI-2E) (TC 2.A.86) family.</text>
</comment>
<evidence type="ECO:0000256" key="3">
    <source>
        <dbReference type="ARBA" id="ARBA00022692"/>
    </source>
</evidence>
<organism evidence="7 8">
    <name type="scientific">Virgibacillus oceani</name>
    <dbReference type="NCBI Taxonomy" id="1479511"/>
    <lineage>
        <taxon>Bacteria</taxon>
        <taxon>Bacillati</taxon>
        <taxon>Bacillota</taxon>
        <taxon>Bacilli</taxon>
        <taxon>Bacillales</taxon>
        <taxon>Bacillaceae</taxon>
        <taxon>Virgibacillus</taxon>
    </lineage>
</organism>
<evidence type="ECO:0000313" key="8">
    <source>
        <dbReference type="Proteomes" id="UP000622860"/>
    </source>
</evidence>